<evidence type="ECO:0000256" key="5">
    <source>
        <dbReference type="ARBA" id="ARBA00023242"/>
    </source>
</evidence>
<feature type="compositionally biased region" description="Acidic residues" evidence="6">
    <location>
        <begin position="73"/>
        <end position="107"/>
    </location>
</feature>
<dbReference type="Proteomes" id="UP000193920">
    <property type="component" value="Unassembled WGS sequence"/>
</dbReference>
<feature type="region of interest" description="Disordered" evidence="6">
    <location>
        <begin position="1"/>
        <end position="189"/>
    </location>
</feature>
<feature type="domain" description="Histone chaperone" evidence="7">
    <location>
        <begin position="150"/>
        <end position="187"/>
    </location>
</feature>
<dbReference type="EMBL" id="MCOG01000142">
    <property type="protein sequence ID" value="ORY37530.1"/>
    <property type="molecule type" value="Genomic_DNA"/>
</dbReference>
<dbReference type="SMART" id="SM01082">
    <property type="entry name" value="CHZ"/>
    <property type="match status" value="1"/>
</dbReference>
<evidence type="ECO:0000256" key="2">
    <source>
        <dbReference type="ARBA" id="ARBA00004123"/>
    </source>
</evidence>
<keyword evidence="9" id="KW-1185">Reference proteome</keyword>
<feature type="compositionally biased region" description="Basic and acidic residues" evidence="6">
    <location>
        <begin position="16"/>
        <end position="27"/>
    </location>
</feature>
<comment type="similarity">
    <text evidence="3">Belongs to the CHZ1 family.</text>
</comment>
<protein>
    <recommendedName>
        <fullName evidence="7">Histone chaperone domain-containing protein</fullName>
    </recommendedName>
</protein>
<evidence type="ECO:0000313" key="9">
    <source>
        <dbReference type="Proteomes" id="UP000193920"/>
    </source>
</evidence>
<evidence type="ECO:0000256" key="4">
    <source>
        <dbReference type="ARBA" id="ARBA00023186"/>
    </source>
</evidence>
<sequence>MSDKRRKKLEALANKRKNEDLEKELGIPKKKANSSGISSRKANAAAEKQARLQELEYERQERELIKKGKNLDTYDDDDGFVVNSDEEEEEVISSEEEEEEEFSDSESDSSHDRKRKRKTSKKGKGSSSKGKKAKKAKKSQSSDSEESEDDSLENELDSLDTKNIISGGRRTRGKKVDYSQFGPDDSDED</sequence>
<proteinExistence type="inferred from homology"/>
<evidence type="ECO:0000256" key="6">
    <source>
        <dbReference type="SAM" id="MobiDB-lite"/>
    </source>
</evidence>
<evidence type="ECO:0000313" key="8">
    <source>
        <dbReference type="EMBL" id="ORY37530.1"/>
    </source>
</evidence>
<dbReference type="Pfam" id="PF09649">
    <property type="entry name" value="CHZ"/>
    <property type="match status" value="1"/>
</dbReference>
<dbReference type="InterPro" id="IPR019098">
    <property type="entry name" value="Histone_chaperone_domain_CHZ"/>
</dbReference>
<comment type="subcellular location">
    <subcellularLocation>
        <location evidence="2">Nucleus</location>
    </subcellularLocation>
</comment>
<evidence type="ECO:0000256" key="3">
    <source>
        <dbReference type="ARBA" id="ARBA00008057"/>
    </source>
</evidence>
<dbReference type="AlphaFoldDB" id="A0A1Y2BS15"/>
<comment type="caution">
    <text evidence="8">The sequence shown here is derived from an EMBL/GenBank/DDBJ whole genome shotgun (WGS) entry which is preliminary data.</text>
</comment>
<keyword evidence="4" id="KW-0143">Chaperone</keyword>
<feature type="compositionally biased region" description="Basic and acidic residues" evidence="6">
    <location>
        <begin position="48"/>
        <end position="72"/>
    </location>
</feature>
<keyword evidence="5" id="KW-0539">Nucleus</keyword>
<dbReference type="OrthoDB" id="2161408at2759"/>
<accession>A0A1Y2BS15</accession>
<evidence type="ECO:0000256" key="1">
    <source>
        <dbReference type="ARBA" id="ARBA00002212"/>
    </source>
</evidence>
<feature type="compositionally biased region" description="Basic residues" evidence="6">
    <location>
        <begin position="112"/>
        <end position="138"/>
    </location>
</feature>
<organism evidence="8 9">
    <name type="scientific">Neocallimastix californiae</name>
    <dbReference type="NCBI Taxonomy" id="1754190"/>
    <lineage>
        <taxon>Eukaryota</taxon>
        <taxon>Fungi</taxon>
        <taxon>Fungi incertae sedis</taxon>
        <taxon>Chytridiomycota</taxon>
        <taxon>Chytridiomycota incertae sedis</taxon>
        <taxon>Neocallimastigomycetes</taxon>
        <taxon>Neocallimastigales</taxon>
        <taxon>Neocallimastigaceae</taxon>
        <taxon>Neocallimastix</taxon>
    </lineage>
</organism>
<evidence type="ECO:0000259" key="7">
    <source>
        <dbReference type="SMART" id="SM01082"/>
    </source>
</evidence>
<name>A0A1Y2BS15_9FUNG</name>
<feature type="compositionally biased region" description="Acidic residues" evidence="6">
    <location>
        <begin position="143"/>
        <end position="158"/>
    </location>
</feature>
<dbReference type="GO" id="GO:0005634">
    <property type="term" value="C:nucleus"/>
    <property type="evidence" value="ECO:0007669"/>
    <property type="project" value="UniProtKB-SubCell"/>
</dbReference>
<reference evidence="8 9" key="1">
    <citation type="submission" date="2016-08" db="EMBL/GenBank/DDBJ databases">
        <title>A Parts List for Fungal Cellulosomes Revealed by Comparative Genomics.</title>
        <authorList>
            <consortium name="DOE Joint Genome Institute"/>
            <person name="Haitjema C.H."/>
            <person name="Gilmore S.P."/>
            <person name="Henske J.K."/>
            <person name="Solomon K.V."/>
            <person name="De Groot R."/>
            <person name="Kuo A."/>
            <person name="Mondo S.J."/>
            <person name="Salamov A.A."/>
            <person name="Labutti K."/>
            <person name="Zhao Z."/>
            <person name="Chiniquy J."/>
            <person name="Barry K."/>
            <person name="Brewer H.M."/>
            <person name="Purvine S.O."/>
            <person name="Wright A.T."/>
            <person name="Boxma B."/>
            <person name="Van Alen T."/>
            <person name="Hackstein J.H."/>
            <person name="Baker S.E."/>
            <person name="Grigoriev I.V."/>
            <person name="O'Malley M.A."/>
        </authorList>
    </citation>
    <scope>NUCLEOTIDE SEQUENCE [LARGE SCALE GENOMIC DNA]</scope>
    <source>
        <strain evidence="8 9">G1</strain>
    </source>
</reference>
<comment type="function">
    <text evidence="1">Forms a chaperone-bound H2A.Z-H2B complex that acts as a source for SWR1 complex-dependent H2A to H2A.Z histone replacement in chromatin.</text>
</comment>
<gene>
    <name evidence="8" type="ORF">LY90DRAFT_672794</name>
</gene>